<evidence type="ECO:0000256" key="4">
    <source>
        <dbReference type="ARBA" id="ARBA00022553"/>
    </source>
</evidence>
<evidence type="ECO:0000256" key="3">
    <source>
        <dbReference type="ARBA" id="ARBA00012438"/>
    </source>
</evidence>
<evidence type="ECO:0000313" key="10">
    <source>
        <dbReference type="EMBL" id="MCB7388042.1"/>
    </source>
</evidence>
<dbReference type="SMART" id="SM00388">
    <property type="entry name" value="HisKA"/>
    <property type="match status" value="1"/>
</dbReference>
<dbReference type="RefSeq" id="WP_066731028.1">
    <property type="nucleotide sequence ID" value="NZ_JAJCIQ010000004.1"/>
</dbReference>
<evidence type="ECO:0000256" key="8">
    <source>
        <dbReference type="SAM" id="Phobius"/>
    </source>
</evidence>
<name>A0ABS8DHY5_9FIRM</name>
<dbReference type="PANTHER" id="PTHR45453">
    <property type="entry name" value="PHOSPHATE REGULON SENSOR PROTEIN PHOR"/>
    <property type="match status" value="1"/>
</dbReference>
<protein>
    <recommendedName>
        <fullName evidence="3">histidine kinase</fullName>
        <ecNumber evidence="3">2.7.13.3</ecNumber>
    </recommendedName>
</protein>
<comment type="caution">
    <text evidence="10">The sequence shown here is derived from an EMBL/GenBank/DDBJ whole genome shotgun (WGS) entry which is preliminary data.</text>
</comment>
<keyword evidence="8" id="KW-0472">Membrane</keyword>
<dbReference type="EC" id="2.7.13.3" evidence="3"/>
<evidence type="ECO:0000259" key="9">
    <source>
        <dbReference type="PROSITE" id="PS50109"/>
    </source>
</evidence>
<dbReference type="EMBL" id="JAJCIS010000008">
    <property type="protein sequence ID" value="MCB7388042.1"/>
    <property type="molecule type" value="Genomic_DNA"/>
</dbReference>
<dbReference type="Pfam" id="PF00512">
    <property type="entry name" value="HisKA"/>
    <property type="match status" value="1"/>
</dbReference>
<feature type="domain" description="Histidine kinase" evidence="9">
    <location>
        <begin position="92"/>
        <end position="296"/>
    </location>
</feature>
<keyword evidence="6 10" id="KW-0418">Kinase</keyword>
<evidence type="ECO:0000256" key="6">
    <source>
        <dbReference type="ARBA" id="ARBA00022777"/>
    </source>
</evidence>
<comment type="catalytic activity">
    <reaction evidence="1">
        <text>ATP + protein L-histidine = ADP + protein N-phospho-L-histidine.</text>
        <dbReference type="EC" id="2.7.13.3"/>
    </reaction>
</comment>
<dbReference type="CDD" id="cd00082">
    <property type="entry name" value="HisKA"/>
    <property type="match status" value="1"/>
</dbReference>
<dbReference type="InterPro" id="IPR003594">
    <property type="entry name" value="HATPase_dom"/>
</dbReference>
<dbReference type="InterPro" id="IPR036097">
    <property type="entry name" value="HisK_dim/P_sf"/>
</dbReference>
<gene>
    <name evidence="10" type="ORF">LIZ65_12170</name>
</gene>
<evidence type="ECO:0000256" key="1">
    <source>
        <dbReference type="ARBA" id="ARBA00000085"/>
    </source>
</evidence>
<dbReference type="PANTHER" id="PTHR45453:SF1">
    <property type="entry name" value="PHOSPHATE REGULON SENSOR PROTEIN PHOR"/>
    <property type="match status" value="1"/>
</dbReference>
<dbReference type="PRINTS" id="PR00344">
    <property type="entry name" value="BCTRLSENSOR"/>
</dbReference>
<evidence type="ECO:0000256" key="7">
    <source>
        <dbReference type="ARBA" id="ARBA00023012"/>
    </source>
</evidence>
<dbReference type="SUPFAM" id="SSF47384">
    <property type="entry name" value="Homodimeric domain of signal transducing histidine kinase"/>
    <property type="match status" value="1"/>
</dbReference>
<keyword evidence="5" id="KW-0808">Transferase</keyword>
<dbReference type="SMART" id="SM00387">
    <property type="entry name" value="HATPase_c"/>
    <property type="match status" value="1"/>
</dbReference>
<dbReference type="InterPro" id="IPR050351">
    <property type="entry name" value="BphY/WalK/GraS-like"/>
</dbReference>
<dbReference type="Gene3D" id="1.10.287.130">
    <property type="match status" value="1"/>
</dbReference>
<keyword evidence="7" id="KW-0902">Two-component regulatory system</keyword>
<keyword evidence="11" id="KW-1185">Reference proteome</keyword>
<dbReference type="Gene3D" id="3.30.565.10">
    <property type="entry name" value="Histidine kinase-like ATPase, C-terminal domain"/>
    <property type="match status" value="1"/>
</dbReference>
<accession>A0ABS8DHY5</accession>
<evidence type="ECO:0000313" key="11">
    <source>
        <dbReference type="Proteomes" id="UP001299546"/>
    </source>
</evidence>
<dbReference type="InterPro" id="IPR004358">
    <property type="entry name" value="Sig_transdc_His_kin-like_C"/>
</dbReference>
<dbReference type="SUPFAM" id="SSF55874">
    <property type="entry name" value="ATPase domain of HSP90 chaperone/DNA topoisomerase II/histidine kinase"/>
    <property type="match status" value="1"/>
</dbReference>
<keyword evidence="8" id="KW-1133">Transmembrane helix</keyword>
<keyword evidence="8" id="KW-0812">Transmembrane</keyword>
<dbReference type="InterPro" id="IPR003661">
    <property type="entry name" value="HisK_dim/P_dom"/>
</dbReference>
<dbReference type="GO" id="GO:0016301">
    <property type="term" value="F:kinase activity"/>
    <property type="evidence" value="ECO:0007669"/>
    <property type="project" value="UniProtKB-KW"/>
</dbReference>
<dbReference type="Proteomes" id="UP001299546">
    <property type="component" value="Unassembled WGS sequence"/>
</dbReference>
<organism evidence="10 11">
    <name type="scientific">Bariatricus massiliensis</name>
    <dbReference type="NCBI Taxonomy" id="1745713"/>
    <lineage>
        <taxon>Bacteria</taxon>
        <taxon>Bacillati</taxon>
        <taxon>Bacillota</taxon>
        <taxon>Clostridia</taxon>
        <taxon>Lachnospirales</taxon>
        <taxon>Lachnospiraceae</taxon>
        <taxon>Bariatricus</taxon>
    </lineage>
</organism>
<feature type="transmembrane region" description="Helical" evidence="8">
    <location>
        <begin position="6"/>
        <end position="25"/>
    </location>
</feature>
<sequence>MDVWLWGLAVVLLSIIVILQVKIYLLRKAADEIRNALSDRLTEDTNVVIDISSRDACMRNLAESLNVQLRLLRGERRRFQQGDMELKEAVTGISHDLRTPLTAISGYLELLSKQEKSETVERYLGIIEERTESLKQLAEELFRYSIAASGPEDMSREELELNRVLEESISAYYAVLKGCCITPSIEMPEKKIVRSLNKAALSRIFANIISNAVKYSDGDLRVTLSETGSILFANHASGLDEVQVGRLFDRFYTVENAKKSTGLGLSIAKSLTEQMGGIITAGYENGMIQVQVSFPE</sequence>
<proteinExistence type="predicted"/>
<dbReference type="InterPro" id="IPR005467">
    <property type="entry name" value="His_kinase_dom"/>
</dbReference>
<dbReference type="PROSITE" id="PS50109">
    <property type="entry name" value="HIS_KIN"/>
    <property type="match status" value="1"/>
</dbReference>
<evidence type="ECO:0000256" key="5">
    <source>
        <dbReference type="ARBA" id="ARBA00022679"/>
    </source>
</evidence>
<reference evidence="10 11" key="1">
    <citation type="submission" date="2021-10" db="EMBL/GenBank/DDBJ databases">
        <title>Collection of gut derived symbiotic bacterial strains cultured from healthy donors.</title>
        <authorList>
            <person name="Lin H."/>
            <person name="Littmann E."/>
            <person name="Kohout C."/>
            <person name="Pamer E.G."/>
        </authorList>
    </citation>
    <scope>NUCLEOTIDE SEQUENCE [LARGE SCALE GENOMIC DNA]</scope>
    <source>
        <strain evidence="10 11">DFI.1.165</strain>
    </source>
</reference>
<dbReference type="Pfam" id="PF02518">
    <property type="entry name" value="HATPase_c"/>
    <property type="match status" value="1"/>
</dbReference>
<evidence type="ECO:0000256" key="2">
    <source>
        <dbReference type="ARBA" id="ARBA00004370"/>
    </source>
</evidence>
<keyword evidence="4" id="KW-0597">Phosphoprotein</keyword>
<dbReference type="InterPro" id="IPR036890">
    <property type="entry name" value="HATPase_C_sf"/>
</dbReference>
<comment type="subcellular location">
    <subcellularLocation>
        <location evidence="2">Membrane</location>
    </subcellularLocation>
</comment>